<dbReference type="InterPro" id="IPR036757">
    <property type="entry name" value="TFR-like_dimer_dom_sf"/>
</dbReference>
<dbReference type="SUPFAM" id="SSF52025">
    <property type="entry name" value="PA domain"/>
    <property type="match status" value="1"/>
</dbReference>
<dbReference type="InterPro" id="IPR007365">
    <property type="entry name" value="TFR-like_dimer_dom"/>
</dbReference>
<proteinExistence type="predicted"/>
<dbReference type="Gene3D" id="3.40.630.10">
    <property type="entry name" value="Zn peptidases"/>
    <property type="match status" value="1"/>
</dbReference>
<feature type="compositionally biased region" description="Acidic residues" evidence="1">
    <location>
        <begin position="17"/>
        <end position="30"/>
    </location>
</feature>
<dbReference type="InterPro" id="IPR039373">
    <property type="entry name" value="Peptidase_M28B"/>
</dbReference>
<evidence type="ECO:0000256" key="2">
    <source>
        <dbReference type="SAM" id="Phobius"/>
    </source>
</evidence>
<dbReference type="InterPro" id="IPR046450">
    <property type="entry name" value="PA_dom_sf"/>
</dbReference>
<protein>
    <recommendedName>
        <fullName evidence="3">Transferrin receptor-like dimerisation domain-containing protein</fullName>
    </recommendedName>
</protein>
<evidence type="ECO:0000313" key="4">
    <source>
        <dbReference type="EMBL" id="GAV55189.1"/>
    </source>
</evidence>
<reference evidence="4 5" key="1">
    <citation type="submission" date="2016-08" db="EMBL/GenBank/DDBJ databases">
        <title>Draft genome sequence of allopolyploid Zygosaccharomyces rouxii.</title>
        <authorList>
            <person name="Watanabe J."/>
            <person name="Uehara K."/>
            <person name="Mogi Y."/>
            <person name="Tsukioka Y."/>
        </authorList>
    </citation>
    <scope>NUCLEOTIDE SEQUENCE [LARGE SCALE GENOMIC DNA]</scope>
    <source>
        <strain evidence="4 5">NBRC 110957</strain>
    </source>
</reference>
<comment type="caution">
    <text evidence="4">The sequence shown here is derived from an EMBL/GenBank/DDBJ whole genome shotgun (WGS) entry which is preliminary data.</text>
</comment>
<keyword evidence="2" id="KW-1133">Transmembrane helix</keyword>
<feature type="domain" description="Transferrin receptor-like dimerisation" evidence="3">
    <location>
        <begin position="654"/>
        <end position="779"/>
    </location>
</feature>
<accession>A0A1Q3AHI7</accession>
<dbReference type="PANTHER" id="PTHR10404:SF72">
    <property type="entry name" value="ZINC METALLOPROTEASE TRE2-RELATED"/>
    <property type="match status" value="1"/>
</dbReference>
<dbReference type="SUPFAM" id="SSF47672">
    <property type="entry name" value="Transferrin receptor-like dimerisation domain"/>
    <property type="match status" value="1"/>
</dbReference>
<dbReference type="EMBL" id="BDGX01000045">
    <property type="protein sequence ID" value="GAV55189.1"/>
    <property type="molecule type" value="Genomic_DNA"/>
</dbReference>
<evidence type="ECO:0000256" key="1">
    <source>
        <dbReference type="SAM" id="MobiDB-lite"/>
    </source>
</evidence>
<keyword evidence="2" id="KW-0812">Transmembrane</keyword>
<dbReference type="Gene3D" id="3.50.30.30">
    <property type="match status" value="1"/>
</dbReference>
<feature type="region of interest" description="Disordered" evidence="1">
    <location>
        <begin position="1"/>
        <end position="41"/>
    </location>
</feature>
<feature type="transmembrane region" description="Helical" evidence="2">
    <location>
        <begin position="124"/>
        <end position="143"/>
    </location>
</feature>
<dbReference type="Pfam" id="PF04253">
    <property type="entry name" value="TFR_dimer"/>
    <property type="match status" value="1"/>
</dbReference>
<dbReference type="AlphaFoldDB" id="A0A1Q3AHI7"/>
<dbReference type="Proteomes" id="UP000187013">
    <property type="component" value="Unassembled WGS sequence"/>
</dbReference>
<name>A0A1Q3AHI7_ZYGRO</name>
<dbReference type="SUPFAM" id="SSF53187">
    <property type="entry name" value="Zn-dependent exopeptidases"/>
    <property type="match status" value="1"/>
</dbReference>
<dbReference type="OrthoDB" id="5841748at2759"/>
<dbReference type="CDD" id="cd03874">
    <property type="entry name" value="M28_PMSA_TfR_like"/>
    <property type="match status" value="1"/>
</dbReference>
<organism evidence="4 5">
    <name type="scientific">Zygosaccharomyces rouxii</name>
    <dbReference type="NCBI Taxonomy" id="4956"/>
    <lineage>
        <taxon>Eukaryota</taxon>
        <taxon>Fungi</taxon>
        <taxon>Dikarya</taxon>
        <taxon>Ascomycota</taxon>
        <taxon>Saccharomycotina</taxon>
        <taxon>Saccharomycetes</taxon>
        <taxon>Saccharomycetales</taxon>
        <taxon>Saccharomycetaceae</taxon>
        <taxon>Zygosaccharomyces</taxon>
    </lineage>
</organism>
<evidence type="ECO:0000313" key="5">
    <source>
        <dbReference type="Proteomes" id="UP000187013"/>
    </source>
</evidence>
<sequence>MRIPGLRSGYDRVPDQEAQEPVENEPEIDQDSLPLDPPEYDYTFDAEPDSELNNGMEQMEYEDESTAQEPVGKIRRFRDSFSNNIVIPVREKIMDPLAQIISMLSDRIDYYLNKVGNPLILRRFFYIVLMSIIAYVVMVSGLLPTELSLGSRGMFSDYQALMDYAKKSVDLSKFERDLEYISSMPHMSGTKGDTAIRNYILESFTNNGIRLIRESTYAGYSNYPGEVSLKAVHNSQEIVIDVNQENYNPLSKNGELHDVTLIFANYGSLQDLENLRQNGLLNGEFILLEHYSAVVSEQVLAAEKYGAKGILFITDKQDDKGDEVQDRPVGKPQVWPGDALTPGWPGNGLQNIDPKSATSLPNIPTMPLSWNQALKLLNLLSKSGVQFADSTFSGQPGEVLISMKINTIVRERHPVDNLLGKIEGGEQNDKAVIISASRTSIFKGTSYPSFGTTMLLSIVQLFQELKYKFDWKPLRNVYFASYGGSEFNLAGAVELLEENVGPLRDEIYSVIDLSQLVLPIDERRLDIQSHPLLQEFFENEESRFGYNVNVRNVQEYGDWIPLMANGVPVSIISSPAFLEGKSPLFTSADDFERVKDLLHGDNERQAVSDLLLFLFQSVLKVADNPSIPFSVMKYVHSVDDAIQDLGNNYPGRLDSQELVKALLLWRKIGEEWAAWSKGWDNIVMTRDEGIEPSLLSVRRWTWNKKLANIGRRQCKNEGLPNRPFYKNVLFGPAYWTQAVKGDPWIFPSVKDAIVDEDWNRAQNELNSVAQILQQSAALFLEETNDI</sequence>
<dbReference type="GO" id="GO:0004180">
    <property type="term" value="F:carboxypeptidase activity"/>
    <property type="evidence" value="ECO:0007669"/>
    <property type="project" value="TreeGrafter"/>
</dbReference>
<dbReference type="Gene3D" id="1.20.930.40">
    <property type="entry name" value="Transferrin receptor-like, dimerisation domain"/>
    <property type="match status" value="1"/>
</dbReference>
<gene>
    <name evidence="4" type="ORF">ZYGR_0AS05130</name>
</gene>
<evidence type="ECO:0000259" key="3">
    <source>
        <dbReference type="Pfam" id="PF04253"/>
    </source>
</evidence>
<dbReference type="PANTHER" id="PTHR10404">
    <property type="entry name" value="N-ACETYLATED-ALPHA-LINKED ACIDIC DIPEPTIDASE"/>
    <property type="match status" value="1"/>
</dbReference>
<keyword evidence="2" id="KW-0472">Membrane</keyword>